<dbReference type="Gene3D" id="3.40.50.300">
    <property type="entry name" value="P-loop containing nucleotide triphosphate hydrolases"/>
    <property type="match status" value="1"/>
</dbReference>
<dbReference type="STRING" id="32024.GCA_000788295_01675"/>
<keyword evidence="11" id="KW-1185">Reference proteome</keyword>
<evidence type="ECO:0000256" key="1">
    <source>
        <dbReference type="ARBA" id="ARBA00004651"/>
    </source>
</evidence>
<dbReference type="InterPro" id="IPR011527">
    <property type="entry name" value="ABC1_TM_dom"/>
</dbReference>
<feature type="domain" description="ABC transmembrane type-1" evidence="9">
    <location>
        <begin position="6"/>
        <end position="284"/>
    </location>
</feature>
<evidence type="ECO:0000313" key="11">
    <source>
        <dbReference type="Proteomes" id="UP000254920"/>
    </source>
</evidence>
<name>A0A381DK80_9BACT</name>
<dbReference type="CDD" id="cd03228">
    <property type="entry name" value="ABCC_MRP_Like"/>
    <property type="match status" value="1"/>
</dbReference>
<dbReference type="PROSITE" id="PS50893">
    <property type="entry name" value="ABC_TRANSPORTER_2"/>
    <property type="match status" value="1"/>
</dbReference>
<feature type="transmembrane region" description="Helical" evidence="7">
    <location>
        <begin position="258"/>
        <end position="285"/>
    </location>
</feature>
<dbReference type="InterPro" id="IPR003439">
    <property type="entry name" value="ABC_transporter-like_ATP-bd"/>
</dbReference>
<evidence type="ECO:0000256" key="2">
    <source>
        <dbReference type="ARBA" id="ARBA00022692"/>
    </source>
</evidence>
<dbReference type="InterPro" id="IPR027417">
    <property type="entry name" value="P-loop_NTPase"/>
</dbReference>
<dbReference type="InterPro" id="IPR036640">
    <property type="entry name" value="ABC1_TM_sf"/>
</dbReference>
<comment type="subcellular location">
    <subcellularLocation>
        <location evidence="1">Cell membrane</location>
        <topology evidence="1">Multi-pass membrane protein</topology>
    </subcellularLocation>
</comment>
<gene>
    <name evidence="10" type="primary">yojI</name>
    <name evidence="10" type="ORF">NCTC12475_01291</name>
</gene>
<evidence type="ECO:0000256" key="7">
    <source>
        <dbReference type="SAM" id="Phobius"/>
    </source>
</evidence>
<keyword evidence="5 7" id="KW-1133">Transmembrane helix</keyword>
<dbReference type="PANTHER" id="PTHR24221">
    <property type="entry name" value="ATP-BINDING CASSETTE SUB-FAMILY B"/>
    <property type="match status" value="1"/>
</dbReference>
<dbReference type="GO" id="GO:0005886">
    <property type="term" value="C:plasma membrane"/>
    <property type="evidence" value="ECO:0007669"/>
    <property type="project" value="UniProtKB-SubCell"/>
</dbReference>
<proteinExistence type="predicted"/>
<organism evidence="10 11">
    <name type="scientific">Campylobacter sputorum subsp. sputorum</name>
    <dbReference type="NCBI Taxonomy" id="32024"/>
    <lineage>
        <taxon>Bacteria</taxon>
        <taxon>Pseudomonadati</taxon>
        <taxon>Campylobacterota</taxon>
        <taxon>Epsilonproteobacteria</taxon>
        <taxon>Campylobacterales</taxon>
        <taxon>Campylobacteraceae</taxon>
        <taxon>Campylobacter</taxon>
    </lineage>
</organism>
<dbReference type="InterPro" id="IPR039421">
    <property type="entry name" value="Type_1_exporter"/>
</dbReference>
<sequence>MRKYYILNLILISILSIIYSAFGIFVLFFINKYILNLEKANSVILLIFIILLFSFFIFSHIFKFVVANIGNKFIYELRTRFVLRVLNSTFMTIMDTTKAKILACVSKDINNISNGLMRISDLLQSGLLIFFCIFYFFYLSNIIAIFIVIWFLIMGFVVNIFIRKTYKNYKKSRQKDDVLYKDYETMIDAFKELSINKARFDNFFENFCNNALSQKNSNIKAEISQNISSNFLNVMMLGGVGFIMYFSLALNISDFKTATTICFAMLFLRTPFMIFISSIPSILLAKISFKKIKDMKLINFNDINFNANYNKLKYNNIKLKNINFSYMDKKILKNINLEIKKGETVFIIGKNGSGKSTLFLILCGILKPNSGDIWLDDMLLNNENLNRFQNTISAVFSDFYLFKNILNDSGIEFWSDILKIKDKVNIPQKTITTNNLSTGQKKRAALLENLVANKDFLMLDEFAADQDPEFREYFYTSILPLLKSKGISVFAISHDDKYFKMADKIYKMENGNLTRINI</sequence>
<keyword evidence="2 7" id="KW-0812">Transmembrane</keyword>
<dbReference type="InterPro" id="IPR003593">
    <property type="entry name" value="AAA+_ATPase"/>
</dbReference>
<feature type="transmembrane region" description="Helical" evidence="7">
    <location>
        <begin position="42"/>
        <end position="62"/>
    </location>
</feature>
<feature type="transmembrane region" description="Helical" evidence="7">
    <location>
        <begin position="143"/>
        <end position="162"/>
    </location>
</feature>
<dbReference type="GO" id="GO:0016887">
    <property type="term" value="F:ATP hydrolysis activity"/>
    <property type="evidence" value="ECO:0007669"/>
    <property type="project" value="InterPro"/>
</dbReference>
<feature type="domain" description="ABC transporter" evidence="8">
    <location>
        <begin position="317"/>
        <end position="518"/>
    </location>
</feature>
<dbReference type="Gene3D" id="1.20.1560.10">
    <property type="entry name" value="ABC transporter type 1, transmembrane domain"/>
    <property type="match status" value="1"/>
</dbReference>
<dbReference type="EMBL" id="UFVD01000001">
    <property type="protein sequence ID" value="SUX11076.1"/>
    <property type="molecule type" value="Genomic_DNA"/>
</dbReference>
<evidence type="ECO:0000256" key="6">
    <source>
        <dbReference type="ARBA" id="ARBA00023136"/>
    </source>
</evidence>
<accession>A0A381DK80</accession>
<evidence type="ECO:0000259" key="9">
    <source>
        <dbReference type="PROSITE" id="PS50929"/>
    </source>
</evidence>
<dbReference type="GO" id="GO:0140359">
    <property type="term" value="F:ABC-type transporter activity"/>
    <property type="evidence" value="ECO:0007669"/>
    <property type="project" value="InterPro"/>
</dbReference>
<evidence type="ECO:0000256" key="5">
    <source>
        <dbReference type="ARBA" id="ARBA00022989"/>
    </source>
</evidence>
<evidence type="ECO:0000313" key="10">
    <source>
        <dbReference type="EMBL" id="SUX11076.1"/>
    </source>
</evidence>
<dbReference type="SUPFAM" id="SSF90123">
    <property type="entry name" value="ABC transporter transmembrane region"/>
    <property type="match status" value="1"/>
</dbReference>
<feature type="transmembrane region" description="Helical" evidence="7">
    <location>
        <begin position="231"/>
        <end position="252"/>
    </location>
</feature>
<keyword evidence="4 10" id="KW-0067">ATP-binding</keyword>
<dbReference type="PANTHER" id="PTHR24221:SF654">
    <property type="entry name" value="ATP-BINDING CASSETTE SUB-FAMILY B MEMBER 6"/>
    <property type="match status" value="1"/>
</dbReference>
<dbReference type="PROSITE" id="PS50929">
    <property type="entry name" value="ABC_TM1F"/>
    <property type="match status" value="1"/>
</dbReference>
<feature type="transmembrane region" description="Helical" evidence="7">
    <location>
        <begin position="7"/>
        <end position="30"/>
    </location>
</feature>
<dbReference type="SMART" id="SM00382">
    <property type="entry name" value="AAA"/>
    <property type="match status" value="1"/>
</dbReference>
<evidence type="ECO:0000256" key="4">
    <source>
        <dbReference type="ARBA" id="ARBA00022840"/>
    </source>
</evidence>
<dbReference type="Proteomes" id="UP000254920">
    <property type="component" value="Unassembled WGS sequence"/>
</dbReference>
<evidence type="ECO:0000256" key="3">
    <source>
        <dbReference type="ARBA" id="ARBA00022741"/>
    </source>
</evidence>
<dbReference type="Pfam" id="PF00005">
    <property type="entry name" value="ABC_tran"/>
    <property type="match status" value="1"/>
</dbReference>
<dbReference type="SUPFAM" id="SSF52540">
    <property type="entry name" value="P-loop containing nucleoside triphosphate hydrolases"/>
    <property type="match status" value="1"/>
</dbReference>
<evidence type="ECO:0000259" key="8">
    <source>
        <dbReference type="PROSITE" id="PS50893"/>
    </source>
</evidence>
<dbReference type="GO" id="GO:0005524">
    <property type="term" value="F:ATP binding"/>
    <property type="evidence" value="ECO:0007669"/>
    <property type="project" value="UniProtKB-KW"/>
</dbReference>
<feature type="transmembrane region" description="Helical" evidence="7">
    <location>
        <begin position="119"/>
        <end position="137"/>
    </location>
</feature>
<reference evidence="10 11" key="1">
    <citation type="submission" date="2018-06" db="EMBL/GenBank/DDBJ databases">
        <authorList>
            <consortium name="Pathogen Informatics"/>
            <person name="Doyle S."/>
        </authorList>
    </citation>
    <scope>NUCLEOTIDE SEQUENCE [LARGE SCALE GENOMIC DNA]</scope>
    <source>
        <strain evidence="10 11">NCTC12475</strain>
    </source>
</reference>
<dbReference type="Pfam" id="PF00664">
    <property type="entry name" value="ABC_membrane"/>
    <property type="match status" value="1"/>
</dbReference>
<keyword evidence="3" id="KW-0547">Nucleotide-binding</keyword>
<dbReference type="GO" id="GO:0034040">
    <property type="term" value="F:ATPase-coupled lipid transmembrane transporter activity"/>
    <property type="evidence" value="ECO:0007669"/>
    <property type="project" value="TreeGrafter"/>
</dbReference>
<dbReference type="AlphaFoldDB" id="A0A381DK80"/>
<protein>
    <submittedName>
        <fullName evidence="10">ABC transporter ATP-binding protein</fullName>
    </submittedName>
</protein>
<keyword evidence="6 7" id="KW-0472">Membrane</keyword>